<proteinExistence type="predicted"/>
<dbReference type="Proteomes" id="UP000008064">
    <property type="component" value="Unassembled WGS sequence"/>
</dbReference>
<dbReference type="GeneID" id="18818210"/>
<gene>
    <name evidence="2" type="ORF">SERLADRAFT_461365</name>
</gene>
<feature type="region of interest" description="Disordered" evidence="1">
    <location>
        <begin position="1"/>
        <end position="54"/>
    </location>
</feature>
<reference evidence="2" key="1">
    <citation type="submission" date="2011-04" db="EMBL/GenBank/DDBJ databases">
        <title>Evolution of plant cell wall degrading machinery underlies the functional diversity of forest fungi.</title>
        <authorList>
            <consortium name="US DOE Joint Genome Institute (JGI-PGF)"/>
            <person name="Eastwood D.C."/>
            <person name="Floudas D."/>
            <person name="Binder M."/>
            <person name="Majcherczyk A."/>
            <person name="Schneider P."/>
            <person name="Aerts A."/>
            <person name="Asiegbu F.O."/>
            <person name="Baker S.E."/>
            <person name="Barry K."/>
            <person name="Bendiksby M."/>
            <person name="Blumentritt M."/>
            <person name="Coutinho P.M."/>
            <person name="Cullen D."/>
            <person name="Cullen D."/>
            <person name="Gathman A."/>
            <person name="Goodell B."/>
            <person name="Henrissat B."/>
            <person name="Ihrmark K."/>
            <person name="Kauserud H."/>
            <person name="Kohler A."/>
            <person name="LaButti K."/>
            <person name="Lapidus A."/>
            <person name="Lavin J.L."/>
            <person name="Lee Y.-H."/>
            <person name="Lindquist E."/>
            <person name="Lilly W."/>
            <person name="Lucas S."/>
            <person name="Morin E."/>
            <person name="Murat C."/>
            <person name="Oguiza J.A."/>
            <person name="Park J."/>
            <person name="Pisabarro A.G."/>
            <person name="Riley R."/>
            <person name="Rosling A."/>
            <person name="Salamov A."/>
            <person name="Schmidt O."/>
            <person name="Schmutz J."/>
            <person name="Skrede I."/>
            <person name="Stenlid J."/>
            <person name="Wiebenga A."/>
            <person name="Xie X."/>
            <person name="Kues U."/>
            <person name="Hibbett D.S."/>
            <person name="Hoffmeister D."/>
            <person name="Hogberg N."/>
            <person name="Martin F."/>
            <person name="Grigoriev I.V."/>
            <person name="Watkinson S.C."/>
        </authorList>
    </citation>
    <scope>NUCLEOTIDE SEQUENCE</scope>
    <source>
        <strain evidence="2">S7.9</strain>
    </source>
</reference>
<feature type="compositionally biased region" description="Basic residues" evidence="1">
    <location>
        <begin position="81"/>
        <end position="94"/>
    </location>
</feature>
<dbReference type="RefSeq" id="XP_007315694.1">
    <property type="nucleotide sequence ID" value="XM_007315632.1"/>
</dbReference>
<sequence length="230" mass="25849">MPSYAIVPSSSHHGHGHGQPIVYPTSRRSGSHSRHGHRGQEYYTDGTPVHHSTSLRRHVSAGYQGSYATPVSTAHYTPSSHHSHHHGGGHHHSHSGGANYYTVPASPRLTSGRSRHHHSSSMPPVIDMRKHGNGHHIVQSDSGRHHGYYDAHPSHGSHQYRTPSMGERFRSFFGMDPSYSSRPAYQDPRHHQSKHRTRKGLWCFGAVDHRGLVDKHGREVDHRGRLIHKF</sequence>
<organism>
    <name type="scientific">Serpula lacrymans var. lacrymans (strain S7.9)</name>
    <name type="common">Dry rot fungus</name>
    <dbReference type="NCBI Taxonomy" id="578457"/>
    <lineage>
        <taxon>Eukaryota</taxon>
        <taxon>Fungi</taxon>
        <taxon>Dikarya</taxon>
        <taxon>Basidiomycota</taxon>
        <taxon>Agaricomycotina</taxon>
        <taxon>Agaricomycetes</taxon>
        <taxon>Agaricomycetidae</taxon>
        <taxon>Boletales</taxon>
        <taxon>Coniophorineae</taxon>
        <taxon>Serpulaceae</taxon>
        <taxon>Serpula</taxon>
    </lineage>
</organism>
<accession>F8NNT1</accession>
<dbReference type="KEGG" id="sla:SERLADRAFT_461365"/>
<dbReference type="AlphaFoldDB" id="F8NNT1"/>
<evidence type="ECO:0000313" key="2">
    <source>
        <dbReference type="EMBL" id="EGO27603.1"/>
    </source>
</evidence>
<protein>
    <submittedName>
        <fullName evidence="2">Uncharacterized protein</fullName>
    </submittedName>
</protein>
<dbReference type="EMBL" id="GL945431">
    <property type="protein sequence ID" value="EGO27603.1"/>
    <property type="molecule type" value="Genomic_DNA"/>
</dbReference>
<dbReference type="HOGENOM" id="CLU_1200416_0_0_1"/>
<feature type="region of interest" description="Disordered" evidence="1">
    <location>
        <begin position="70"/>
        <end position="121"/>
    </location>
</feature>
<dbReference type="OrthoDB" id="2683163at2759"/>
<name>F8NNT1_SERL9</name>
<evidence type="ECO:0000256" key="1">
    <source>
        <dbReference type="SAM" id="MobiDB-lite"/>
    </source>
</evidence>